<dbReference type="EMBL" id="MIZA01000022">
    <property type="protein sequence ID" value="OIR17484.1"/>
    <property type="molecule type" value="Genomic_DNA"/>
</dbReference>
<feature type="transmembrane region" description="Helical" evidence="1">
    <location>
        <begin position="215"/>
        <end position="236"/>
    </location>
</feature>
<feature type="transmembrane region" description="Helical" evidence="1">
    <location>
        <begin position="65"/>
        <end position="84"/>
    </location>
</feature>
<dbReference type="AlphaFoldDB" id="A0A1J5TUK7"/>
<evidence type="ECO:0000313" key="3">
    <source>
        <dbReference type="Proteomes" id="UP000183080"/>
    </source>
</evidence>
<name>A0A1J5TUK7_9ARCH</name>
<evidence type="ECO:0000313" key="2">
    <source>
        <dbReference type="EMBL" id="OIR17484.1"/>
    </source>
</evidence>
<accession>A0A1J5TUK7</accession>
<feature type="transmembrane region" description="Helical" evidence="1">
    <location>
        <begin position="12"/>
        <end position="31"/>
    </location>
</feature>
<protein>
    <submittedName>
        <fullName evidence="2">Uncharacterized protein</fullName>
    </submittedName>
</protein>
<feature type="transmembrane region" description="Helical" evidence="1">
    <location>
        <begin position="124"/>
        <end position="141"/>
    </location>
</feature>
<feature type="transmembrane region" description="Helical" evidence="1">
    <location>
        <begin position="287"/>
        <end position="306"/>
    </location>
</feature>
<dbReference type="Proteomes" id="UP000183080">
    <property type="component" value="Unassembled WGS sequence"/>
</dbReference>
<dbReference type="STRING" id="1888995.BD935_02210"/>
<proteinExistence type="predicted"/>
<feature type="transmembrane region" description="Helical" evidence="1">
    <location>
        <begin position="162"/>
        <end position="184"/>
    </location>
</feature>
<keyword evidence="1" id="KW-0472">Membrane</keyword>
<evidence type="ECO:0000256" key="1">
    <source>
        <dbReference type="SAM" id="Phobius"/>
    </source>
</evidence>
<keyword evidence="1" id="KW-0812">Transmembrane</keyword>
<reference evidence="2 3" key="1">
    <citation type="submission" date="2016-08" db="EMBL/GenBank/DDBJ databases">
        <title>New Insights into Marine Group III Euryarchaeota, from dark to light.</title>
        <authorList>
            <person name="Haro-Moreno J.M."/>
            <person name="Rodriguez-Valera F."/>
            <person name="Lopez-Garcia P."/>
            <person name="Moreira D."/>
            <person name="Martin-Cuadrado A.B."/>
        </authorList>
    </citation>
    <scope>NUCLEOTIDE SEQUENCE [LARGE SCALE GENOMIC DNA]</scope>
    <source>
        <strain evidence="2">CG-Epi1</strain>
    </source>
</reference>
<sequence length="356" mass="38059">MFDNIKSLPAKVCLSLSFLIGILYSINFIFFSSCSVINGDGDCFSLIPNGATPENEAYGRGAGTLYVAGALMAGSIMGNLLILNEGARGKWTIMIPTIAGFTCLAIVLAPPFQGDYVSANSNPLYATIVALGLYTAAYVMLKDEGVDEGLENFKLGIGLENEAKYAVIISSVIGTLYTVNHFFFADGYAGGSGSTLIPGFEEGSYWTDPIATSPVNYRVLAAFFVIYVSMGLILLVNGAKGNWAVAHILLFGITFFALSVILGNIAINDQVIPGDENSPYTPDTSTATSNIVVSGFVMLLNIFAYYKMREEGVEEGMTFGGEDFGNSDDFFYKMYPAVTAGFAVLLLIANFVTQPL</sequence>
<feature type="transmembrane region" description="Helical" evidence="1">
    <location>
        <begin position="91"/>
        <end position="112"/>
    </location>
</feature>
<keyword evidence="1" id="KW-1133">Transmembrane helix</keyword>
<feature type="transmembrane region" description="Helical" evidence="1">
    <location>
        <begin position="334"/>
        <end position="353"/>
    </location>
</feature>
<gene>
    <name evidence="2" type="ORF">BD935_02210</name>
</gene>
<organism evidence="2 3">
    <name type="scientific">Marine Group III euryarchaeote CG-Epi1</name>
    <dbReference type="NCBI Taxonomy" id="1888995"/>
    <lineage>
        <taxon>Archaea</taxon>
        <taxon>Methanobacteriati</taxon>
        <taxon>Thermoplasmatota</taxon>
        <taxon>Thermoplasmata</taxon>
        <taxon>Candidatus Thermoprofundales</taxon>
    </lineage>
</organism>
<dbReference type="PROSITE" id="PS51257">
    <property type="entry name" value="PROKAR_LIPOPROTEIN"/>
    <property type="match status" value="1"/>
</dbReference>
<feature type="transmembrane region" description="Helical" evidence="1">
    <location>
        <begin position="248"/>
        <end position="267"/>
    </location>
</feature>
<comment type="caution">
    <text evidence="2">The sequence shown here is derived from an EMBL/GenBank/DDBJ whole genome shotgun (WGS) entry which is preliminary data.</text>
</comment>